<comment type="subcellular location">
    <subcellularLocation>
        <location evidence="5">Cell inner membrane</location>
        <topology evidence="5">Multi-pass membrane protein</topology>
    </subcellularLocation>
</comment>
<dbReference type="Proteomes" id="UP000242561">
    <property type="component" value="Chromosome"/>
</dbReference>
<protein>
    <recommendedName>
        <fullName evidence="5">Inner membrane-spanning protein YciB</fullName>
    </recommendedName>
</protein>
<reference evidence="6 7" key="1">
    <citation type="submission" date="2016-11" db="EMBL/GenBank/DDBJ databases">
        <title>Sphingorhabdus sp. LPB0140, isolated from marine environment.</title>
        <authorList>
            <person name="Kim E."/>
            <person name="Yi H."/>
        </authorList>
    </citation>
    <scope>NUCLEOTIDE SEQUENCE [LARGE SCALE GENOMIC DNA]</scope>
    <source>
        <strain evidence="6 7">LPB0140</strain>
    </source>
</reference>
<feature type="transmembrane region" description="Helical" evidence="5">
    <location>
        <begin position="87"/>
        <end position="107"/>
    </location>
</feature>
<keyword evidence="2 5" id="KW-0812">Transmembrane</keyword>
<feature type="transmembrane region" description="Helical" evidence="5">
    <location>
        <begin position="63"/>
        <end position="80"/>
    </location>
</feature>
<evidence type="ECO:0000313" key="6">
    <source>
        <dbReference type="EMBL" id="APG62784.1"/>
    </source>
</evidence>
<evidence type="ECO:0000256" key="3">
    <source>
        <dbReference type="ARBA" id="ARBA00022989"/>
    </source>
</evidence>
<feature type="transmembrane region" description="Helical" evidence="5">
    <location>
        <begin position="185"/>
        <end position="208"/>
    </location>
</feature>
<organism evidence="6 7">
    <name type="scientific">Sphingorhabdus lutea</name>
    <dbReference type="NCBI Taxonomy" id="1913578"/>
    <lineage>
        <taxon>Bacteria</taxon>
        <taxon>Pseudomonadati</taxon>
        <taxon>Pseudomonadota</taxon>
        <taxon>Alphaproteobacteria</taxon>
        <taxon>Sphingomonadales</taxon>
        <taxon>Sphingomonadaceae</taxon>
        <taxon>Sphingorhabdus</taxon>
    </lineage>
</organism>
<dbReference type="AlphaFoldDB" id="A0A1L3JCC8"/>
<evidence type="ECO:0000256" key="4">
    <source>
        <dbReference type="ARBA" id="ARBA00023136"/>
    </source>
</evidence>
<keyword evidence="3 5" id="KW-1133">Transmembrane helix</keyword>
<dbReference type="RefSeq" id="WP_072559433.1">
    <property type="nucleotide sequence ID" value="NZ_CP018154.1"/>
</dbReference>
<dbReference type="Pfam" id="PF04279">
    <property type="entry name" value="IspA"/>
    <property type="match status" value="1"/>
</dbReference>
<dbReference type="PANTHER" id="PTHR36917">
    <property type="entry name" value="INTRACELLULAR SEPTATION PROTEIN A-RELATED"/>
    <property type="match status" value="1"/>
</dbReference>
<evidence type="ECO:0000313" key="7">
    <source>
        <dbReference type="Proteomes" id="UP000242561"/>
    </source>
</evidence>
<dbReference type="EMBL" id="CP018154">
    <property type="protein sequence ID" value="APG62784.1"/>
    <property type="molecule type" value="Genomic_DNA"/>
</dbReference>
<feature type="transmembrane region" description="Helical" evidence="5">
    <location>
        <begin position="119"/>
        <end position="135"/>
    </location>
</feature>
<evidence type="ECO:0000256" key="1">
    <source>
        <dbReference type="ARBA" id="ARBA00022475"/>
    </source>
</evidence>
<name>A0A1L3JCC8_9SPHN</name>
<keyword evidence="4 5" id="KW-0472">Membrane</keyword>
<keyword evidence="1 5" id="KW-1003">Cell membrane</keyword>
<evidence type="ECO:0000256" key="5">
    <source>
        <dbReference type="HAMAP-Rule" id="MF_00189"/>
    </source>
</evidence>
<keyword evidence="7" id="KW-1185">Reference proteome</keyword>
<keyword evidence="5" id="KW-0997">Cell inner membrane</keyword>
<evidence type="ECO:0000256" key="2">
    <source>
        <dbReference type="ARBA" id="ARBA00022692"/>
    </source>
</evidence>
<sequence length="227" mass="25310">MTKTDQEKGDKLNPDTLNLSVDGKQVNKHPAWLGYALDYGPLIIFMLVNKFGASKTDPVQGPIYGTIAFMISVTIAAIIAKKIKGKLSPIMWLSIILVLGFGSLTIWLRDPTFIQAKPTFIYLFLAILLIGGALIKKPLIKYVLEAGFDGISDKGWLILSRNWGIFFAAMAVMNEFARAYFSFDTWLLIKIWGVMALTIIFTFINILIMTKYGLNLGDDEESDETNA</sequence>
<dbReference type="STRING" id="1913578.LPB140_08275"/>
<comment type="function">
    <text evidence="5">Plays a role in cell envelope biogenesis, maintenance of cell envelope integrity and membrane homeostasis.</text>
</comment>
<dbReference type="KEGG" id="sphl:LPB140_08275"/>
<dbReference type="PANTHER" id="PTHR36917:SF1">
    <property type="entry name" value="INNER MEMBRANE-SPANNING PROTEIN YCIB"/>
    <property type="match status" value="1"/>
</dbReference>
<dbReference type="HAMAP" id="MF_00189">
    <property type="entry name" value="YciB"/>
    <property type="match status" value="1"/>
</dbReference>
<dbReference type="OrthoDB" id="9788219at2"/>
<proteinExistence type="inferred from homology"/>
<feature type="transmembrane region" description="Helical" evidence="5">
    <location>
        <begin position="32"/>
        <end position="51"/>
    </location>
</feature>
<accession>A0A1L3JCC8</accession>
<comment type="similarity">
    <text evidence="5">Belongs to the YciB family.</text>
</comment>
<dbReference type="InterPro" id="IPR006008">
    <property type="entry name" value="YciB"/>
</dbReference>
<dbReference type="GO" id="GO:0005886">
    <property type="term" value="C:plasma membrane"/>
    <property type="evidence" value="ECO:0007669"/>
    <property type="project" value="UniProtKB-SubCell"/>
</dbReference>
<gene>
    <name evidence="5" type="primary">yciB</name>
    <name evidence="6" type="ORF">LPB140_08275</name>
</gene>